<comment type="caution">
    <text evidence="1">The sequence shown here is derived from an EMBL/GenBank/DDBJ whole genome shotgun (WGS) entry which is preliminary data.</text>
</comment>
<dbReference type="RefSeq" id="WP_021517957.1">
    <property type="nucleotide sequence ID" value="NZ_CAMPTA010000074.1"/>
</dbReference>
<evidence type="ECO:0008006" key="3">
    <source>
        <dbReference type="Google" id="ProtNLM"/>
    </source>
</evidence>
<evidence type="ECO:0000313" key="1">
    <source>
        <dbReference type="EMBL" id="NDR94724.1"/>
    </source>
</evidence>
<reference evidence="1 2" key="1">
    <citation type="journal article" date="2020" name="Int. J. Nanomedicine">
        <title>Consequences Of Long-Term Bacteria's Exposure To Silver Nanoformulations With Different PhysicoChemical Properties.</title>
        <authorList>
            <person name="Kedziora A."/>
            <person name="Wernecki M."/>
            <person name="Korzekwa K."/>
            <person name="Speruda M."/>
            <person name="Gerasymchuk Y."/>
            <person name="Lukowiak A."/>
            <person name="Bugla-Ploskonska G."/>
        </authorList>
    </citation>
    <scope>NUCLEOTIDE SEQUENCE [LARGE SCALE GENOMIC DNA]</scope>
    <source>
        <strain evidence="1 2">ATCC 11230</strain>
    </source>
</reference>
<dbReference type="AlphaFoldDB" id="A0A6N9SF13"/>
<name>A0A6N9SF13_ECOLX</name>
<evidence type="ECO:0000313" key="2">
    <source>
        <dbReference type="Proteomes" id="UP000471490"/>
    </source>
</evidence>
<dbReference type="EMBL" id="VLTB01000432">
    <property type="protein sequence ID" value="NDR94724.1"/>
    <property type="molecule type" value="Genomic_DNA"/>
</dbReference>
<dbReference type="Proteomes" id="UP000471490">
    <property type="component" value="Unassembled WGS sequence"/>
</dbReference>
<gene>
    <name evidence="1" type="ORF">FPI65_26335</name>
</gene>
<organism evidence="1 2">
    <name type="scientific">Escherichia coli</name>
    <dbReference type="NCBI Taxonomy" id="562"/>
    <lineage>
        <taxon>Bacteria</taxon>
        <taxon>Pseudomonadati</taxon>
        <taxon>Pseudomonadota</taxon>
        <taxon>Gammaproteobacteria</taxon>
        <taxon>Enterobacterales</taxon>
        <taxon>Enterobacteriaceae</taxon>
        <taxon>Escherichia</taxon>
    </lineage>
</organism>
<sequence length="205" mass="23972">MIPLQLMPEPQNFDLNVRQKGALFLNKVPNPNYKDFVGKDYWRKAAKELYSSYRSICAYSCIYLPTSPGVVDHFLPKTKYPQLAYEWSNYRLCLDRLNQYKGNIENICDPFTIEIGWFVLDLPSCLIKPGEGLPQELHDKILYTIDVLKLNKDDGLVQNRCDIIMYLIEGDINMNFVEEKYPFIAQEIKRQGLVNNLSDIFKRMD</sequence>
<accession>A0A6N9SF13</accession>
<proteinExistence type="predicted"/>
<protein>
    <recommendedName>
        <fullName evidence="3">HNH endonuclease</fullName>
    </recommendedName>
</protein>